<evidence type="ECO:0000313" key="5">
    <source>
        <dbReference type="Proteomes" id="UP001212997"/>
    </source>
</evidence>
<feature type="active site" description="Charge relay system" evidence="2">
    <location>
        <position position="333"/>
    </location>
</feature>
<dbReference type="PANTHER" id="PTHR10794:SF63">
    <property type="entry name" value="ALPHA_BETA HYDROLASE 1, ISOFORM A"/>
    <property type="match status" value="1"/>
</dbReference>
<dbReference type="Pfam" id="PF00561">
    <property type="entry name" value="Abhydrolase_1"/>
    <property type="match status" value="1"/>
</dbReference>
<reference evidence="4" key="1">
    <citation type="submission" date="2022-07" db="EMBL/GenBank/DDBJ databases">
        <title>Genome Sequence of Physisporinus lineatus.</title>
        <authorList>
            <person name="Buettner E."/>
        </authorList>
    </citation>
    <scope>NUCLEOTIDE SEQUENCE</scope>
    <source>
        <strain evidence="4">VT162</strain>
    </source>
</reference>
<evidence type="ECO:0000256" key="2">
    <source>
        <dbReference type="PIRSR" id="PIRSR005211-1"/>
    </source>
</evidence>
<feature type="domain" description="AB hydrolase-1" evidence="3">
    <location>
        <begin position="106"/>
        <end position="337"/>
    </location>
</feature>
<keyword evidence="5" id="KW-1185">Reference proteome</keyword>
<sequence length="443" mass="48410">MPRTALPRLFFARNTASIPVKGLGNPTKVPLDEFVAANCPSLFKEYESPWWLFNGHLQTLYCVLGDFSKIDKVEYDRTFLRTTDGGTIGLDFTPSPSERILPNDTPIVVVLHGLTGGSHESYVRSILAPACSPVEDGGLGYRAVVVNFRGCAGVPLTTPQLYSAGTTCDLVVALMHISKLYPSAPLLGVAFSLGANVLVRYLAEEGSRSRLTSACIMACPWNLVANSSRLESNFFRRNIYSRGMAQNLTTVVQRHLDTLARFPDSPLSRAFPRFLESGEFTLANYDDMVACVAGGPYPPFPFETVLHYYAWASTHEVLADVTIPLLALNADDDPMVQVLPIDKGVDNLSPSVVFALTTGGGHLGWFEKGSYWGHSKRWVSKPVIEWLRATGKDMVISPSQARKLIEVDGYLMEEGRDTLGCQVVEGGEHIIGVEGEEGLFAGL</sequence>
<evidence type="ECO:0000259" key="3">
    <source>
        <dbReference type="Pfam" id="PF00561"/>
    </source>
</evidence>
<proteinExistence type="inferred from homology"/>
<dbReference type="SUPFAM" id="SSF53474">
    <property type="entry name" value="alpha/beta-Hydrolases"/>
    <property type="match status" value="1"/>
</dbReference>
<dbReference type="PIRSF" id="PIRSF005211">
    <property type="entry name" value="Ab_hydro_YheT"/>
    <property type="match status" value="1"/>
</dbReference>
<organism evidence="4 5">
    <name type="scientific">Meripilus lineatus</name>
    <dbReference type="NCBI Taxonomy" id="2056292"/>
    <lineage>
        <taxon>Eukaryota</taxon>
        <taxon>Fungi</taxon>
        <taxon>Dikarya</taxon>
        <taxon>Basidiomycota</taxon>
        <taxon>Agaricomycotina</taxon>
        <taxon>Agaricomycetes</taxon>
        <taxon>Polyporales</taxon>
        <taxon>Meripilaceae</taxon>
        <taxon>Meripilus</taxon>
    </lineage>
</organism>
<dbReference type="Gene3D" id="3.40.50.1820">
    <property type="entry name" value="alpha/beta hydrolase"/>
    <property type="match status" value="1"/>
</dbReference>
<dbReference type="InterPro" id="IPR000073">
    <property type="entry name" value="AB_hydrolase_1"/>
</dbReference>
<comment type="similarity">
    <text evidence="1">Belongs to the AB hydrolase superfamily. AB hydrolase 4 family.</text>
</comment>
<dbReference type="AlphaFoldDB" id="A0AAD5V721"/>
<dbReference type="GO" id="GO:0008126">
    <property type="term" value="F:acetylesterase activity"/>
    <property type="evidence" value="ECO:0007669"/>
    <property type="project" value="TreeGrafter"/>
</dbReference>
<evidence type="ECO:0000313" key="4">
    <source>
        <dbReference type="EMBL" id="KAJ3487844.1"/>
    </source>
</evidence>
<dbReference type="EMBL" id="JANAWD010000081">
    <property type="protein sequence ID" value="KAJ3487844.1"/>
    <property type="molecule type" value="Genomic_DNA"/>
</dbReference>
<accession>A0AAD5V721</accession>
<comment type="caution">
    <text evidence="4">The sequence shown here is derived from an EMBL/GenBank/DDBJ whole genome shotgun (WGS) entry which is preliminary data.</text>
</comment>
<dbReference type="GO" id="GO:0051793">
    <property type="term" value="P:medium-chain fatty acid catabolic process"/>
    <property type="evidence" value="ECO:0007669"/>
    <property type="project" value="TreeGrafter"/>
</dbReference>
<dbReference type="GO" id="GO:0051792">
    <property type="term" value="P:medium-chain fatty acid biosynthetic process"/>
    <property type="evidence" value="ECO:0007669"/>
    <property type="project" value="TreeGrafter"/>
</dbReference>
<dbReference type="Proteomes" id="UP001212997">
    <property type="component" value="Unassembled WGS sequence"/>
</dbReference>
<gene>
    <name evidence="4" type="ORF">NLI96_g3264</name>
</gene>
<dbReference type="InterPro" id="IPR029058">
    <property type="entry name" value="AB_hydrolase_fold"/>
</dbReference>
<dbReference type="InterPro" id="IPR012020">
    <property type="entry name" value="ABHD4"/>
</dbReference>
<dbReference type="PANTHER" id="PTHR10794">
    <property type="entry name" value="ABHYDROLASE DOMAIN-CONTAINING PROTEIN"/>
    <property type="match status" value="1"/>
</dbReference>
<dbReference type="GO" id="GO:0047372">
    <property type="term" value="F:monoacylglycerol lipase activity"/>
    <property type="evidence" value="ECO:0007669"/>
    <property type="project" value="TreeGrafter"/>
</dbReference>
<evidence type="ECO:0000256" key="1">
    <source>
        <dbReference type="ARBA" id="ARBA00010884"/>
    </source>
</evidence>
<dbReference type="InterPro" id="IPR050960">
    <property type="entry name" value="AB_hydrolase_4_sf"/>
</dbReference>
<feature type="active site" description="Charge relay system" evidence="2">
    <location>
        <position position="362"/>
    </location>
</feature>
<name>A0AAD5V721_9APHY</name>
<protein>
    <recommendedName>
        <fullName evidence="3">AB hydrolase-1 domain-containing protein</fullName>
    </recommendedName>
</protein>
<feature type="active site" description="Charge relay system" evidence="2">
    <location>
        <position position="192"/>
    </location>
</feature>